<dbReference type="InterPro" id="IPR000223">
    <property type="entry name" value="Pept_S26A_signal_pept_1"/>
</dbReference>
<comment type="similarity">
    <text evidence="3 7">Belongs to the peptidase S26 family.</text>
</comment>
<keyword evidence="7" id="KW-1133">Transmembrane helix</keyword>
<dbReference type="EC" id="3.4.21.89" evidence="4 7"/>
<dbReference type="STRING" id="592026.GCWU0000282_000289"/>
<dbReference type="InterPro" id="IPR019533">
    <property type="entry name" value="Peptidase_S26"/>
</dbReference>
<dbReference type="EMBL" id="ACIL03000003">
    <property type="protein sequence ID" value="ESL04575.1"/>
    <property type="molecule type" value="Genomic_DNA"/>
</dbReference>
<dbReference type="eggNOG" id="COG0681">
    <property type="taxonomic scope" value="Bacteria"/>
</dbReference>
<evidence type="ECO:0000259" key="8">
    <source>
        <dbReference type="Pfam" id="PF10502"/>
    </source>
</evidence>
<dbReference type="GO" id="GO:0005886">
    <property type="term" value="C:plasma membrane"/>
    <property type="evidence" value="ECO:0007669"/>
    <property type="project" value="UniProtKB-SubCell"/>
</dbReference>
<comment type="subcellular location">
    <subcellularLocation>
        <location evidence="2">Cell membrane</location>
        <topology evidence="2">Single-pass type II membrane protein</topology>
    </subcellularLocation>
    <subcellularLocation>
        <location evidence="7">Membrane</location>
        <topology evidence="7">Single-pass type II membrane protein</topology>
    </subcellularLocation>
</comment>
<dbReference type="PANTHER" id="PTHR43390">
    <property type="entry name" value="SIGNAL PEPTIDASE I"/>
    <property type="match status" value="1"/>
</dbReference>
<evidence type="ECO:0000313" key="10">
    <source>
        <dbReference type="Proteomes" id="UP000018227"/>
    </source>
</evidence>
<dbReference type="AlphaFoldDB" id="V2ZCE0"/>
<keyword evidence="7" id="KW-0645">Protease</keyword>
<proteinExistence type="inferred from homology"/>
<evidence type="ECO:0000256" key="4">
    <source>
        <dbReference type="ARBA" id="ARBA00013208"/>
    </source>
</evidence>
<evidence type="ECO:0000256" key="6">
    <source>
        <dbReference type="PIRSR" id="PIRSR600223-1"/>
    </source>
</evidence>
<evidence type="ECO:0000256" key="5">
    <source>
        <dbReference type="ARBA" id="ARBA00022801"/>
    </source>
</evidence>
<dbReference type="Proteomes" id="UP000018227">
    <property type="component" value="Unassembled WGS sequence"/>
</dbReference>
<dbReference type="PRINTS" id="PR00727">
    <property type="entry name" value="LEADERPTASE"/>
</dbReference>
<evidence type="ECO:0000256" key="7">
    <source>
        <dbReference type="RuleBase" id="RU362042"/>
    </source>
</evidence>
<dbReference type="GO" id="GO:0004252">
    <property type="term" value="F:serine-type endopeptidase activity"/>
    <property type="evidence" value="ECO:0007669"/>
    <property type="project" value="InterPro"/>
</dbReference>
<dbReference type="HOGENOM" id="CLU_028723_5_3_9"/>
<evidence type="ECO:0000256" key="2">
    <source>
        <dbReference type="ARBA" id="ARBA00004401"/>
    </source>
</evidence>
<evidence type="ECO:0000256" key="3">
    <source>
        <dbReference type="ARBA" id="ARBA00009370"/>
    </source>
</evidence>
<dbReference type="InterPro" id="IPR019757">
    <property type="entry name" value="Pept_S26A_signal_pept_1_Lys-AS"/>
</dbReference>
<dbReference type="GO" id="GO:0006465">
    <property type="term" value="P:signal peptide processing"/>
    <property type="evidence" value="ECO:0007669"/>
    <property type="project" value="InterPro"/>
</dbReference>
<keyword evidence="10" id="KW-1185">Reference proteome</keyword>
<dbReference type="InterPro" id="IPR019758">
    <property type="entry name" value="Pept_S26A_signal_pept_1_CS"/>
</dbReference>
<organism evidence="9 10">
    <name type="scientific">Catonella morbi ATCC 51271</name>
    <dbReference type="NCBI Taxonomy" id="592026"/>
    <lineage>
        <taxon>Bacteria</taxon>
        <taxon>Bacillati</taxon>
        <taxon>Bacillota</taxon>
        <taxon>Clostridia</taxon>
        <taxon>Lachnospirales</taxon>
        <taxon>Lachnospiraceae</taxon>
        <taxon>Catonella</taxon>
    </lineage>
</organism>
<feature type="transmembrane region" description="Helical" evidence="7">
    <location>
        <begin position="75"/>
        <end position="94"/>
    </location>
</feature>
<evidence type="ECO:0000313" key="9">
    <source>
        <dbReference type="EMBL" id="ESL04575.1"/>
    </source>
</evidence>
<dbReference type="GO" id="GO:0009003">
    <property type="term" value="F:signal peptidase activity"/>
    <property type="evidence" value="ECO:0007669"/>
    <property type="project" value="UniProtKB-EC"/>
</dbReference>
<feature type="active site" evidence="6">
    <location>
        <position position="103"/>
    </location>
</feature>
<name>V2ZCE0_9FIRM</name>
<comment type="caution">
    <text evidence="9">The sequence shown here is derived from an EMBL/GenBank/DDBJ whole genome shotgun (WGS) entry which is preliminary data.</text>
</comment>
<dbReference type="NCBIfam" id="TIGR02227">
    <property type="entry name" value="sigpep_I_bact"/>
    <property type="match status" value="1"/>
</dbReference>
<keyword evidence="7" id="KW-0472">Membrane</keyword>
<evidence type="ECO:0000256" key="1">
    <source>
        <dbReference type="ARBA" id="ARBA00000677"/>
    </source>
</evidence>
<dbReference type="PANTHER" id="PTHR43390:SF1">
    <property type="entry name" value="CHLOROPLAST PROCESSING PEPTIDASE"/>
    <property type="match status" value="1"/>
</dbReference>
<comment type="catalytic activity">
    <reaction evidence="1 7">
        <text>Cleavage of hydrophobic, N-terminal signal or leader sequences from secreted and periplasmic proteins.</text>
        <dbReference type="EC" id="3.4.21.89"/>
    </reaction>
</comment>
<dbReference type="RefSeq" id="WP_023353193.1">
    <property type="nucleotide sequence ID" value="NZ_KI535366.1"/>
</dbReference>
<dbReference type="SUPFAM" id="SSF51306">
    <property type="entry name" value="LexA/Signal peptidase"/>
    <property type="match status" value="1"/>
</dbReference>
<dbReference type="OrthoDB" id="9802919at2"/>
<accession>V2ZCE0</accession>
<protein>
    <recommendedName>
        <fullName evidence="4 7">Signal peptidase I</fullName>
        <ecNumber evidence="4 7">3.4.21.89</ecNumber>
    </recommendedName>
</protein>
<dbReference type="PROSITE" id="PS00761">
    <property type="entry name" value="SPASE_I_3"/>
    <property type="match status" value="1"/>
</dbReference>
<dbReference type="Gene3D" id="2.10.109.10">
    <property type="entry name" value="Umud Fragment, subunit A"/>
    <property type="match status" value="1"/>
</dbReference>
<dbReference type="CDD" id="cd06530">
    <property type="entry name" value="S26_SPase_I"/>
    <property type="match status" value="1"/>
</dbReference>
<gene>
    <name evidence="9" type="ORF">GCWU0000282_000289</name>
</gene>
<sequence>MDDNKFEKDKDIIDDSLEFCADIKRYYEAEELDRLDFGGYLTRKDKPKKDKKEQAEPIVIIKQDEETGFKLYRKIVVIILFALLFTRIVNAFIVQETIVNGSSMSPTLESADKLLIDKIFYKVGDLKRYDIIVFDYHHSSVYIKRIIGLPGEKVTISEGKVYIDGKLLKDDPLSADIMSYSGMAKDGISLGENEYFVLGDNRNNSYDSRYEQVGIVNKSSIIGKVWIRISPILKFGAVN</sequence>
<dbReference type="PROSITE" id="PS00760">
    <property type="entry name" value="SPASE_I_2"/>
    <property type="match status" value="1"/>
</dbReference>
<dbReference type="InterPro" id="IPR036286">
    <property type="entry name" value="LexA/Signal_pep-like_sf"/>
</dbReference>
<keyword evidence="7" id="KW-0812">Transmembrane</keyword>
<feature type="domain" description="Peptidase S26" evidence="8">
    <location>
        <begin position="74"/>
        <end position="228"/>
    </location>
</feature>
<reference evidence="9 10" key="1">
    <citation type="submission" date="2013-06" db="EMBL/GenBank/DDBJ databases">
        <authorList>
            <person name="Weinstock G."/>
            <person name="Sodergren E."/>
            <person name="Clifton S."/>
            <person name="Fulton L."/>
            <person name="Fulton B."/>
            <person name="Courtney L."/>
            <person name="Fronick C."/>
            <person name="Harrison M."/>
            <person name="Strong C."/>
            <person name="Farmer C."/>
            <person name="Delahaunty K."/>
            <person name="Markovic C."/>
            <person name="Hall O."/>
            <person name="Minx P."/>
            <person name="Tomlinson C."/>
            <person name="Mitreva M."/>
            <person name="Nelson J."/>
            <person name="Hou S."/>
            <person name="Wollam A."/>
            <person name="Pepin K.H."/>
            <person name="Johnson M."/>
            <person name="Bhonagiri V."/>
            <person name="Nash W.E."/>
            <person name="Warren W."/>
            <person name="Chinwalla A."/>
            <person name="Mardis E.R."/>
            <person name="Wilson R.K."/>
        </authorList>
    </citation>
    <scope>NUCLEOTIDE SEQUENCE [LARGE SCALE GENOMIC DNA]</scope>
    <source>
        <strain evidence="9 10">ATCC 51271</strain>
    </source>
</reference>
<dbReference type="Pfam" id="PF10502">
    <property type="entry name" value="Peptidase_S26"/>
    <property type="match status" value="1"/>
</dbReference>
<feature type="active site" evidence="6">
    <location>
        <position position="144"/>
    </location>
</feature>
<keyword evidence="5 7" id="KW-0378">Hydrolase</keyword>